<protein>
    <recommendedName>
        <fullName evidence="3">LTD domain-containing protein</fullName>
    </recommendedName>
</protein>
<reference evidence="1 2" key="1">
    <citation type="journal article" date="2023" name="PLoS ONE">
        <title>Cytospora paraplurivora sp. nov. isolated from orchards with fruit tree decline syndrome in Ontario, Canada.</title>
        <authorList>
            <person name="Ilyukhin E."/>
            <person name="Nguyen H.D.T."/>
            <person name="Castle A.J."/>
            <person name="Ellouze W."/>
        </authorList>
    </citation>
    <scope>NUCLEOTIDE SEQUENCE [LARGE SCALE GENOMIC DNA]</scope>
    <source>
        <strain evidence="1 2">FDS-564</strain>
    </source>
</reference>
<dbReference type="Pfam" id="PF10042">
    <property type="entry name" value="DUF2278"/>
    <property type="match status" value="1"/>
</dbReference>
<dbReference type="Proteomes" id="UP001320245">
    <property type="component" value="Unassembled WGS sequence"/>
</dbReference>
<accession>A0AAN9U523</accession>
<gene>
    <name evidence="1" type="ORF">SLS53_005651</name>
</gene>
<dbReference type="InterPro" id="IPR036415">
    <property type="entry name" value="Lamin_tail_dom_sf"/>
</dbReference>
<dbReference type="AlphaFoldDB" id="A0AAN9U523"/>
<evidence type="ECO:0008006" key="3">
    <source>
        <dbReference type="Google" id="ProtNLM"/>
    </source>
</evidence>
<name>A0AAN9U523_9PEZI</name>
<evidence type="ECO:0000313" key="1">
    <source>
        <dbReference type="EMBL" id="KAK7739684.1"/>
    </source>
</evidence>
<sequence length="342" mass="36562">MGISNYGLWKGTPLKWNGTAARNHGHLTFTDSTDTSKTYEADVNIESTGKEKRLVYWLISSYDAQKPSTSQLQAQSQGFSRQSGSDSLALDYFREKLVNVDSGVLLSHSNSDPEEKGDILSYLDPILDEAVSSKATIYLWGSQYNDSDGTSGIHDIHMNQGSTGSFEKENGTYQDGGIVIEFSDRWEAVFLAFASQAVETDSKGDADGPTFAATLGGESTTATDRTSQAAAAGVVIEAAIVNPVGPDDAPTGAQGETVYLLNRSPEAQSVEGWTLGNEKGGSQTLKGKISANAKRAVAVKGFRLSNRGGKIVVKNAQGETVSEVSYDEKKARKAGKLLYFAN</sequence>
<dbReference type="InterPro" id="IPR019268">
    <property type="entry name" value="DUF2278"/>
</dbReference>
<dbReference type="SUPFAM" id="SSF74853">
    <property type="entry name" value="Lamin A/C globular tail domain"/>
    <property type="match status" value="1"/>
</dbReference>
<evidence type="ECO:0000313" key="2">
    <source>
        <dbReference type="Proteomes" id="UP001320245"/>
    </source>
</evidence>
<keyword evidence="2" id="KW-1185">Reference proteome</keyword>
<comment type="caution">
    <text evidence="1">The sequence shown here is derived from an EMBL/GenBank/DDBJ whole genome shotgun (WGS) entry which is preliminary data.</text>
</comment>
<proteinExistence type="predicted"/>
<dbReference type="EMBL" id="JAJSPL020000022">
    <property type="protein sequence ID" value="KAK7739684.1"/>
    <property type="molecule type" value="Genomic_DNA"/>
</dbReference>
<organism evidence="1 2">
    <name type="scientific">Cytospora paraplurivora</name>
    <dbReference type="NCBI Taxonomy" id="2898453"/>
    <lineage>
        <taxon>Eukaryota</taxon>
        <taxon>Fungi</taxon>
        <taxon>Dikarya</taxon>
        <taxon>Ascomycota</taxon>
        <taxon>Pezizomycotina</taxon>
        <taxon>Sordariomycetes</taxon>
        <taxon>Sordariomycetidae</taxon>
        <taxon>Diaporthales</taxon>
        <taxon>Cytosporaceae</taxon>
        <taxon>Cytospora</taxon>
    </lineage>
</organism>